<evidence type="ECO:0000259" key="11">
    <source>
        <dbReference type="PROSITE" id="PS50262"/>
    </source>
</evidence>
<feature type="transmembrane region" description="Helical" evidence="10">
    <location>
        <begin position="308"/>
        <end position="327"/>
    </location>
</feature>
<feature type="domain" description="G-protein coupled receptors family 1 profile" evidence="11">
    <location>
        <begin position="65"/>
        <end position="324"/>
    </location>
</feature>
<dbReference type="PROSITE" id="PS00237">
    <property type="entry name" value="G_PROTEIN_RECEP_F1_1"/>
    <property type="match status" value="1"/>
</dbReference>
<evidence type="ECO:0000313" key="13">
    <source>
        <dbReference type="Proteomes" id="UP000314980"/>
    </source>
</evidence>
<dbReference type="PROSITE" id="PS50262">
    <property type="entry name" value="G_PROTEIN_RECEP_F1_2"/>
    <property type="match status" value="1"/>
</dbReference>
<dbReference type="PANTHER" id="PTHR24233:SF11">
    <property type="entry name" value="P2Y PURINOCEPTOR 14-LIKE"/>
    <property type="match status" value="1"/>
</dbReference>
<dbReference type="SUPFAM" id="SSF81321">
    <property type="entry name" value="Family A G protein-coupled receptor-like"/>
    <property type="match status" value="1"/>
</dbReference>
<dbReference type="PRINTS" id="PR01157">
    <property type="entry name" value="P2YPURNOCPTR"/>
</dbReference>
<accession>A0A4W6FE82</accession>
<dbReference type="CDD" id="cd14982">
    <property type="entry name" value="7tmA_purinoceptor-like"/>
    <property type="match status" value="1"/>
</dbReference>
<evidence type="ECO:0000256" key="3">
    <source>
        <dbReference type="ARBA" id="ARBA00022692"/>
    </source>
</evidence>
<evidence type="ECO:0000256" key="6">
    <source>
        <dbReference type="ARBA" id="ARBA00023136"/>
    </source>
</evidence>
<dbReference type="InParanoid" id="A0A4W6FE82"/>
<feature type="transmembrane region" description="Helical" evidence="10">
    <location>
        <begin position="268"/>
        <end position="285"/>
    </location>
</feature>
<keyword evidence="5 9" id="KW-0297">G-protein coupled receptor</keyword>
<dbReference type="GO" id="GO:0005886">
    <property type="term" value="C:plasma membrane"/>
    <property type="evidence" value="ECO:0007669"/>
    <property type="project" value="UniProtKB-SubCell"/>
</dbReference>
<keyword evidence="6 10" id="KW-0472">Membrane</keyword>
<keyword evidence="7 9" id="KW-0675">Receptor</keyword>
<reference evidence="13" key="1">
    <citation type="submission" date="2015-09" db="EMBL/GenBank/DDBJ databases">
        <authorList>
            <person name="Sai Rama Sridatta P."/>
        </authorList>
    </citation>
    <scope>NUCLEOTIDE SEQUENCE [LARGE SCALE GENOMIC DNA]</scope>
</reference>
<feature type="transmembrane region" description="Helical" evidence="10">
    <location>
        <begin position="215"/>
        <end position="238"/>
    </location>
</feature>
<dbReference type="InterPro" id="IPR000276">
    <property type="entry name" value="GPCR_Rhodpsn"/>
</dbReference>
<evidence type="ECO:0000256" key="5">
    <source>
        <dbReference type="ARBA" id="ARBA00023040"/>
    </source>
</evidence>
<evidence type="ECO:0000256" key="1">
    <source>
        <dbReference type="ARBA" id="ARBA00004651"/>
    </source>
</evidence>
<comment type="similarity">
    <text evidence="9">Belongs to the G-protein coupled receptor 1 family.</text>
</comment>
<protein>
    <recommendedName>
        <fullName evidence="11">G-protein coupled receptors family 1 profile domain-containing protein</fullName>
    </recommendedName>
</protein>
<gene>
    <name evidence="12" type="primary">LOC108890264</name>
</gene>
<evidence type="ECO:0000256" key="8">
    <source>
        <dbReference type="ARBA" id="ARBA00023224"/>
    </source>
</evidence>
<proteinExistence type="inferred from homology"/>
<feature type="transmembrane region" description="Helical" evidence="10">
    <location>
        <begin position="20"/>
        <end position="40"/>
    </location>
</feature>
<reference evidence="12" key="3">
    <citation type="submission" date="2025-09" db="UniProtKB">
        <authorList>
            <consortium name="Ensembl"/>
        </authorList>
    </citation>
    <scope>IDENTIFICATION</scope>
</reference>
<evidence type="ECO:0000256" key="10">
    <source>
        <dbReference type="SAM" id="Phobius"/>
    </source>
</evidence>
<dbReference type="PRINTS" id="PR00237">
    <property type="entry name" value="GPCRRHODOPSN"/>
</dbReference>
<dbReference type="Pfam" id="PF00001">
    <property type="entry name" value="7tm_1"/>
    <property type="match status" value="1"/>
</dbReference>
<dbReference type="PANTHER" id="PTHR24233">
    <property type="entry name" value="P2Y PURINOCEPTOR-RELATED G-PROTEIN COUPLED RECEPTOR"/>
    <property type="match status" value="1"/>
</dbReference>
<feature type="transmembrane region" description="Helical" evidence="10">
    <location>
        <begin position="87"/>
        <end position="107"/>
    </location>
</feature>
<dbReference type="Proteomes" id="UP000314980">
    <property type="component" value="Unassembled WGS sequence"/>
</dbReference>
<dbReference type="Ensembl" id="ENSLCAT00010050765.1">
    <property type="protein sequence ID" value="ENSLCAP00010049523.1"/>
    <property type="gene ID" value="ENSLCAG00010023045.1"/>
</dbReference>
<keyword evidence="8 9" id="KW-0807">Transducer</keyword>
<dbReference type="InterPro" id="IPR017452">
    <property type="entry name" value="GPCR_Rhodpsn_7TM"/>
</dbReference>
<evidence type="ECO:0000256" key="2">
    <source>
        <dbReference type="ARBA" id="ARBA00022475"/>
    </source>
</evidence>
<feature type="transmembrane region" description="Helical" evidence="10">
    <location>
        <begin position="127"/>
        <end position="145"/>
    </location>
</feature>
<organism evidence="12 13">
    <name type="scientific">Lates calcarifer</name>
    <name type="common">Barramundi</name>
    <name type="synonym">Holocentrus calcarifer</name>
    <dbReference type="NCBI Taxonomy" id="8187"/>
    <lineage>
        <taxon>Eukaryota</taxon>
        <taxon>Metazoa</taxon>
        <taxon>Chordata</taxon>
        <taxon>Craniata</taxon>
        <taxon>Vertebrata</taxon>
        <taxon>Euteleostomi</taxon>
        <taxon>Actinopterygii</taxon>
        <taxon>Neopterygii</taxon>
        <taxon>Teleostei</taxon>
        <taxon>Neoteleostei</taxon>
        <taxon>Acanthomorphata</taxon>
        <taxon>Carangaria</taxon>
        <taxon>Carangaria incertae sedis</taxon>
        <taxon>Centropomidae</taxon>
        <taxon>Lates</taxon>
    </lineage>
</organism>
<keyword evidence="4 10" id="KW-1133">Transmembrane helix</keyword>
<comment type="subcellular location">
    <subcellularLocation>
        <location evidence="1">Cell membrane</location>
        <topology evidence="1">Multi-pass membrane protein</topology>
    </subcellularLocation>
</comment>
<evidence type="ECO:0000256" key="4">
    <source>
        <dbReference type="ARBA" id="ARBA00022989"/>
    </source>
</evidence>
<name>A0A4W6FE82_LATCA</name>
<keyword evidence="3 9" id="KW-0812">Transmembrane</keyword>
<keyword evidence="2" id="KW-1003">Cell membrane</keyword>
<dbReference type="GeneTree" id="ENSGT01110000267167"/>
<keyword evidence="13" id="KW-1185">Reference proteome</keyword>
<reference evidence="12" key="2">
    <citation type="submission" date="2025-08" db="UniProtKB">
        <authorList>
            <consortium name="Ensembl"/>
        </authorList>
    </citation>
    <scope>IDENTIFICATION</scope>
</reference>
<dbReference type="GO" id="GO:0045028">
    <property type="term" value="F:G protein-coupled purinergic nucleotide receptor activity"/>
    <property type="evidence" value="ECO:0007669"/>
    <property type="project" value="TreeGrafter"/>
</dbReference>
<feature type="transmembrane region" description="Helical" evidence="10">
    <location>
        <begin position="165"/>
        <end position="187"/>
    </location>
</feature>
<dbReference type="Gene3D" id="1.20.1070.10">
    <property type="entry name" value="Rhodopsin 7-helix transmembrane proteins"/>
    <property type="match status" value="1"/>
</dbReference>
<sequence>MNVTSDTNNSSLCNASDTSAHVFFIFFYSLVFLVSLVRIYPHVKSNLACKCFKFCPFPLQVGLILNGFTLKVYFCRGQQLTSSSVTIYLKNLAASDFLISLCLPLRILNYASSSVSVRQVYCNFGASAFYLNMYASILFMGYIAANRYLKIVHPLGTHILQTARAAQIISVATWVFLLAMTTTYMLLSILTQESPQTVSVTVSCDLLHSKQLSLFYKTIHCCSAVIFLVVLISLVVFYSSTSRRLSLAQKRQSASTSSKKLAKSRRNMLVLVSVFCICFVPYHLVRLPYAFLKRQCSWNQAFFYLKELTIMVSVLNVCLDPLIYFIFCKAFRAQLSLGRMFSTTHATTHAENLGRKSSNGRISSVKINRKTSLSVMTKDNNVL</sequence>
<evidence type="ECO:0000256" key="7">
    <source>
        <dbReference type="ARBA" id="ARBA00023170"/>
    </source>
</evidence>
<evidence type="ECO:0000313" key="12">
    <source>
        <dbReference type="Ensembl" id="ENSLCAP00010049523.1"/>
    </source>
</evidence>
<evidence type="ECO:0000256" key="9">
    <source>
        <dbReference type="RuleBase" id="RU000688"/>
    </source>
</evidence>
<dbReference type="AlphaFoldDB" id="A0A4W6FE82"/>